<feature type="domain" description="YncI copper-binding" evidence="3">
    <location>
        <begin position="16"/>
        <end position="100"/>
    </location>
</feature>
<proteinExistence type="predicted"/>
<evidence type="ECO:0000256" key="1">
    <source>
        <dbReference type="SAM" id="Phobius"/>
    </source>
</evidence>
<feature type="chain" id="PRO_5040844255" description="YncI copper-binding domain-containing protein" evidence="2">
    <location>
        <begin position="16"/>
        <end position="316"/>
    </location>
</feature>
<keyword evidence="1" id="KW-0812">Transmembrane</keyword>
<keyword evidence="1" id="KW-1133">Transmembrane helix</keyword>
<keyword evidence="2" id="KW-0732">Signal</keyword>
<protein>
    <recommendedName>
        <fullName evidence="3">YncI copper-binding domain-containing protein</fullName>
    </recommendedName>
</protein>
<evidence type="ECO:0000313" key="5">
    <source>
        <dbReference type="Proteomes" id="UP001162640"/>
    </source>
</evidence>
<comment type="caution">
    <text evidence="4">The sequence shown here is derived from an EMBL/GenBank/DDBJ whole genome shotgun (WGS) entry which is preliminary data.</text>
</comment>
<feature type="signal peptide" evidence="2">
    <location>
        <begin position="1"/>
        <end position="15"/>
    </location>
</feature>
<dbReference type="EMBL" id="BLQM01000269">
    <property type="protein sequence ID" value="GMH79680.1"/>
    <property type="molecule type" value="Genomic_DNA"/>
</dbReference>
<keyword evidence="1" id="KW-0472">Membrane</keyword>
<evidence type="ECO:0000313" key="4">
    <source>
        <dbReference type="EMBL" id="GMH79680.1"/>
    </source>
</evidence>
<feature type="transmembrane region" description="Helical" evidence="1">
    <location>
        <begin position="255"/>
        <end position="279"/>
    </location>
</feature>
<reference evidence="5" key="1">
    <citation type="journal article" date="2023" name="Commun. Biol.">
        <title>Genome analysis of Parmales, the sister group of diatoms, reveals the evolutionary specialization of diatoms from phago-mixotrophs to photoautotrophs.</title>
        <authorList>
            <person name="Ban H."/>
            <person name="Sato S."/>
            <person name="Yoshikawa S."/>
            <person name="Yamada K."/>
            <person name="Nakamura Y."/>
            <person name="Ichinomiya M."/>
            <person name="Sato N."/>
            <person name="Blanc-Mathieu R."/>
            <person name="Endo H."/>
            <person name="Kuwata A."/>
            <person name="Ogata H."/>
        </authorList>
    </citation>
    <scope>NUCLEOTIDE SEQUENCE [LARGE SCALE GENOMIC DNA]</scope>
</reference>
<gene>
    <name evidence="4" type="ORF">TL16_g08220</name>
</gene>
<organism evidence="4 5">
    <name type="scientific">Triparma laevis f. inornata</name>
    <dbReference type="NCBI Taxonomy" id="1714386"/>
    <lineage>
        <taxon>Eukaryota</taxon>
        <taxon>Sar</taxon>
        <taxon>Stramenopiles</taxon>
        <taxon>Ochrophyta</taxon>
        <taxon>Bolidophyceae</taxon>
        <taxon>Parmales</taxon>
        <taxon>Triparmaceae</taxon>
        <taxon>Triparma</taxon>
    </lineage>
</organism>
<dbReference type="InterPro" id="IPR012533">
    <property type="entry name" value="YcnI-copper_dom"/>
</dbReference>
<dbReference type="Proteomes" id="UP001162640">
    <property type="component" value="Unassembled WGS sequence"/>
</dbReference>
<evidence type="ECO:0000259" key="3">
    <source>
        <dbReference type="Pfam" id="PF07987"/>
    </source>
</evidence>
<dbReference type="AlphaFoldDB" id="A0A9W7B188"/>
<dbReference type="Pfam" id="PF07987">
    <property type="entry name" value="DUF1775"/>
    <property type="match status" value="1"/>
</dbReference>
<dbReference type="Gene3D" id="2.60.40.2230">
    <property type="entry name" value="Uncharacterised protein YcnI-like PF07987, DUF1775"/>
    <property type="match status" value="1"/>
</dbReference>
<accession>A0A9W7B188</accession>
<name>A0A9W7B188_9STRA</name>
<dbReference type="InterPro" id="IPR038507">
    <property type="entry name" value="YcnI-like_sf"/>
</dbReference>
<sequence>MKLLAFSTFLSAASAHVTLNPNYGAGAGNYFKTSLKIPHGTHGLETTKVKVSVPYGVLSAVPEALHGWDITVNTRPIPGYMSHGNLVNTGPAEIIWEATCTGSGAPNTCDNDDHAGLHNSHLLELEMQVKLGCDFGADKVATPVVATDDATVWLEQHTIWWRTEQHPKPAPYIFIYSDDKCTPADSVGDTGQNGMRWGVNSEVIPVAENMDAVKSKAEVLSMIEEQQLDQTEAMGVKFAEAAKETSDAKSEAENAAMVAIVGAAISALLLLSVFLTVSCRVANPTGFRKVLLSDTSAYVVRTDAGGYGKGIQDDAL</sequence>
<evidence type="ECO:0000256" key="2">
    <source>
        <dbReference type="SAM" id="SignalP"/>
    </source>
</evidence>